<dbReference type="Pfam" id="PF13478">
    <property type="entry name" value="XdhC_C"/>
    <property type="match status" value="1"/>
</dbReference>
<dbReference type="InterPro" id="IPR027051">
    <property type="entry name" value="XdhC_Rossmann_dom"/>
</dbReference>
<dbReference type="InterPro" id="IPR003777">
    <property type="entry name" value="XdhC_CoxI"/>
</dbReference>
<dbReference type="PANTHER" id="PTHR30388">
    <property type="entry name" value="ALDEHYDE OXIDOREDUCTASE MOLYBDENUM COFACTOR ASSEMBLY PROTEIN"/>
    <property type="match status" value="1"/>
</dbReference>
<feature type="domain" description="XdhC Rossmann" evidence="2">
    <location>
        <begin position="219"/>
        <end position="365"/>
    </location>
</feature>
<organism evidence="3 4">
    <name type="scientific">Brachybacterium rhamnosum</name>
    <dbReference type="NCBI Taxonomy" id="173361"/>
    <lineage>
        <taxon>Bacteria</taxon>
        <taxon>Bacillati</taxon>
        <taxon>Actinomycetota</taxon>
        <taxon>Actinomycetes</taxon>
        <taxon>Micrococcales</taxon>
        <taxon>Dermabacteraceae</taxon>
        <taxon>Brachybacterium</taxon>
    </lineage>
</organism>
<name>A0ABW4PVJ1_9MICO</name>
<keyword evidence="4" id="KW-1185">Reference proteome</keyword>
<protein>
    <submittedName>
        <fullName evidence="3">XdhC family protein</fullName>
    </submittedName>
</protein>
<evidence type="ECO:0000313" key="3">
    <source>
        <dbReference type="EMBL" id="MFD1834140.1"/>
    </source>
</evidence>
<accession>A0ABW4PVJ1</accession>
<dbReference type="RefSeq" id="WP_343903572.1">
    <property type="nucleotide sequence ID" value="NZ_BAAAIS010000002.1"/>
</dbReference>
<dbReference type="EMBL" id="JBHUFL010000002">
    <property type="protein sequence ID" value="MFD1834140.1"/>
    <property type="molecule type" value="Genomic_DNA"/>
</dbReference>
<dbReference type="Pfam" id="PF02625">
    <property type="entry name" value="XdhC_CoxI"/>
    <property type="match status" value="1"/>
</dbReference>
<dbReference type="Gene3D" id="3.40.50.720">
    <property type="entry name" value="NAD(P)-binding Rossmann-like Domain"/>
    <property type="match status" value="1"/>
</dbReference>
<evidence type="ECO:0000313" key="4">
    <source>
        <dbReference type="Proteomes" id="UP001597280"/>
    </source>
</evidence>
<gene>
    <name evidence="3" type="ORF">ACFSDA_03535</name>
</gene>
<reference evidence="4" key="1">
    <citation type="journal article" date="2019" name="Int. J. Syst. Evol. Microbiol.">
        <title>The Global Catalogue of Microorganisms (GCM) 10K type strain sequencing project: providing services to taxonomists for standard genome sequencing and annotation.</title>
        <authorList>
            <consortium name="The Broad Institute Genomics Platform"/>
            <consortium name="The Broad Institute Genome Sequencing Center for Infectious Disease"/>
            <person name="Wu L."/>
            <person name="Ma J."/>
        </authorList>
    </citation>
    <scope>NUCLEOTIDE SEQUENCE [LARGE SCALE GENOMIC DNA]</scope>
    <source>
        <strain evidence="4">JCM 11650</strain>
    </source>
</reference>
<evidence type="ECO:0000259" key="2">
    <source>
        <dbReference type="Pfam" id="PF13478"/>
    </source>
</evidence>
<comment type="caution">
    <text evidence="3">The sequence shown here is derived from an EMBL/GenBank/DDBJ whole genome shotgun (WGS) entry which is preliminary data.</text>
</comment>
<dbReference type="Proteomes" id="UP001597280">
    <property type="component" value="Unassembled WGS sequence"/>
</dbReference>
<proteinExistence type="predicted"/>
<dbReference type="PANTHER" id="PTHR30388:SF4">
    <property type="entry name" value="MOLYBDENUM COFACTOR INSERTION CHAPERONE PAOD"/>
    <property type="match status" value="1"/>
</dbReference>
<evidence type="ECO:0000259" key="1">
    <source>
        <dbReference type="Pfam" id="PF02625"/>
    </source>
</evidence>
<feature type="domain" description="XdhC- CoxI" evidence="1">
    <location>
        <begin position="14"/>
        <end position="81"/>
    </location>
</feature>
<sequence>MSAGPGLAAAGEEWLAAGRPFALATLIAAEGSAPRPVGTSMLVAEGGIVRGSLSGGCVEADVVGTALEVIAEGRPHRRRYGYSDHTAWEVGLMCGGSIEVLVQPVRDRAEAAGLAALLDEAPAAVLWRTDAPGRRAALPLPAADDPVAWRAPLAALLAEEPGTGSGGASGADGIPLRRLAARVAEGVAAGRTGLLGGDELCATGLPELFLSVHRPAPRLVVAGTTDHAAALVEQGRLLGYDTTVCDPRATFLTPERFPAAHRIEVQWPHRYLAAEHAAGRLDHRSVVCSLGHDPKIDDPLLALSLTLPLAYVGAMGSRRTHAERMRRLAERGTTPADLDRLHSPIGLDLGGSTPAEFALSVMAEVVAVRGGRAAPQPLRSTTGPLHGRIPA</sequence>
<dbReference type="InterPro" id="IPR052698">
    <property type="entry name" value="MoCofactor_Util/Proc"/>
</dbReference>